<dbReference type="Pfam" id="PF15123">
    <property type="entry name" value="DUF4562"/>
    <property type="match status" value="1"/>
</dbReference>
<proteinExistence type="predicted"/>
<protein>
    <submittedName>
        <fullName evidence="1">Uncharacterized protein</fullName>
    </submittedName>
</protein>
<accession>A0AA88N006</accession>
<comment type="caution">
    <text evidence="1">The sequence shown here is derived from an EMBL/GenBank/DDBJ whole genome shotgun (WGS) entry which is preliminary data.</text>
</comment>
<dbReference type="Proteomes" id="UP001187415">
    <property type="component" value="Unassembled WGS sequence"/>
</dbReference>
<dbReference type="AlphaFoldDB" id="A0AA88N006"/>
<keyword evidence="2" id="KW-1185">Reference proteome</keyword>
<dbReference type="EMBL" id="JAUPFM010000006">
    <property type="protein sequence ID" value="KAK2848842.1"/>
    <property type="molecule type" value="Genomic_DNA"/>
</dbReference>
<dbReference type="PANTHER" id="PTHR34833">
    <property type="entry name" value="GENE, 17359-RELATED"/>
    <property type="match status" value="1"/>
</dbReference>
<dbReference type="PANTHER" id="PTHR34833:SF1">
    <property type="entry name" value="GENE, 17359-RELATED"/>
    <property type="match status" value="1"/>
</dbReference>
<sequence length="114" mass="12902">MMQKKAEAVEGAQYGQRIIFTGPNGIGDYRPRSNYFTQYIGVGALSPDATGDLSYLFRAPPFAPPPMPRHSFVGEVGWGWQYNQLLNSETLHSNMQIKKTEFRTALEERMTHGF</sequence>
<reference evidence="1" key="1">
    <citation type="submission" date="2023-07" db="EMBL/GenBank/DDBJ databases">
        <title>Chromosome-level Genome Assembly of Striped Snakehead (Channa striata).</title>
        <authorList>
            <person name="Liu H."/>
        </authorList>
    </citation>
    <scope>NUCLEOTIDE SEQUENCE</scope>
    <source>
        <strain evidence="1">Gz</strain>
        <tissue evidence="1">Muscle</tissue>
    </source>
</reference>
<gene>
    <name evidence="1" type="ORF">Q5P01_008676</name>
</gene>
<organism evidence="1 2">
    <name type="scientific">Channa striata</name>
    <name type="common">Snakehead murrel</name>
    <name type="synonym">Ophicephalus striatus</name>
    <dbReference type="NCBI Taxonomy" id="64152"/>
    <lineage>
        <taxon>Eukaryota</taxon>
        <taxon>Metazoa</taxon>
        <taxon>Chordata</taxon>
        <taxon>Craniata</taxon>
        <taxon>Vertebrata</taxon>
        <taxon>Euteleostomi</taxon>
        <taxon>Actinopterygii</taxon>
        <taxon>Neopterygii</taxon>
        <taxon>Teleostei</taxon>
        <taxon>Neoteleostei</taxon>
        <taxon>Acanthomorphata</taxon>
        <taxon>Anabantaria</taxon>
        <taxon>Anabantiformes</taxon>
        <taxon>Channoidei</taxon>
        <taxon>Channidae</taxon>
        <taxon>Channa</taxon>
    </lineage>
</organism>
<dbReference type="InterPro" id="IPR027814">
    <property type="entry name" value="DUF4562"/>
</dbReference>
<evidence type="ECO:0000313" key="2">
    <source>
        <dbReference type="Proteomes" id="UP001187415"/>
    </source>
</evidence>
<evidence type="ECO:0000313" key="1">
    <source>
        <dbReference type="EMBL" id="KAK2848842.1"/>
    </source>
</evidence>
<name>A0AA88N006_CHASR</name>